<name>A0A0R1PC54_9LACO</name>
<feature type="transmembrane region" description="Helical" evidence="2">
    <location>
        <begin position="12"/>
        <end position="34"/>
    </location>
</feature>
<gene>
    <name evidence="3" type="ORF">FD27_GL001444</name>
</gene>
<feature type="transmembrane region" description="Helical" evidence="2">
    <location>
        <begin position="59"/>
        <end position="80"/>
    </location>
</feature>
<evidence type="ECO:0000313" key="4">
    <source>
        <dbReference type="Proteomes" id="UP000051445"/>
    </source>
</evidence>
<organism evidence="3 4">
    <name type="scientific">Limosilactobacillus frumenti DSM 13145</name>
    <dbReference type="NCBI Taxonomy" id="1423746"/>
    <lineage>
        <taxon>Bacteria</taxon>
        <taxon>Bacillati</taxon>
        <taxon>Bacillota</taxon>
        <taxon>Bacilli</taxon>
        <taxon>Lactobacillales</taxon>
        <taxon>Lactobacillaceae</taxon>
        <taxon>Limosilactobacillus</taxon>
    </lineage>
</organism>
<dbReference type="Proteomes" id="UP000051445">
    <property type="component" value="Unassembled WGS sequence"/>
</dbReference>
<keyword evidence="2" id="KW-0472">Membrane</keyword>
<protein>
    <submittedName>
        <fullName evidence="3">Cell division membrane protein</fullName>
    </submittedName>
</protein>
<evidence type="ECO:0000313" key="3">
    <source>
        <dbReference type="EMBL" id="KRL25864.1"/>
    </source>
</evidence>
<keyword evidence="2" id="KW-1133">Transmembrane helix</keyword>
<keyword evidence="3" id="KW-0132">Cell division</keyword>
<dbReference type="GO" id="GO:0016020">
    <property type="term" value="C:membrane"/>
    <property type="evidence" value="ECO:0007669"/>
    <property type="project" value="InterPro"/>
</dbReference>
<dbReference type="AlphaFoldDB" id="A0A0R1PC54"/>
<dbReference type="PATRIC" id="fig|1423746.3.peg.1474"/>
<keyword evidence="4" id="KW-1185">Reference proteome</keyword>
<proteinExistence type="inferred from homology"/>
<sequence length="91" mass="10530">MNQVGFINFLIWAIYQLVDLYILVIVVWCLLSWFPNARGTKLGDVINRLVEPYMRWFDFIPPIGGISFAPVVAIFVLYLVQYGLKALTMMI</sequence>
<dbReference type="EMBL" id="AZER01000026">
    <property type="protein sequence ID" value="KRL25864.1"/>
    <property type="molecule type" value="Genomic_DNA"/>
</dbReference>
<keyword evidence="3" id="KW-0131">Cell cycle</keyword>
<dbReference type="InterPro" id="IPR003425">
    <property type="entry name" value="CCB3/YggT"/>
</dbReference>
<keyword evidence="2" id="KW-0812">Transmembrane</keyword>
<comment type="caution">
    <text evidence="3">The sequence shown here is derived from an EMBL/GenBank/DDBJ whole genome shotgun (WGS) entry which is preliminary data.</text>
</comment>
<accession>A0A0R1PC54</accession>
<comment type="similarity">
    <text evidence="1">Belongs to the YggT family.</text>
</comment>
<dbReference type="STRING" id="1423746.FD27_GL001444"/>
<dbReference type="PANTHER" id="PTHR33219">
    <property type="entry name" value="YLMG HOMOLOG PROTEIN 2, CHLOROPLASTIC"/>
    <property type="match status" value="1"/>
</dbReference>
<dbReference type="Pfam" id="PF02325">
    <property type="entry name" value="CCB3_YggT"/>
    <property type="match status" value="1"/>
</dbReference>
<dbReference type="PANTHER" id="PTHR33219:SF14">
    <property type="entry name" value="PROTEIN COFACTOR ASSEMBLY OF COMPLEX C SUBUNIT B CCB3, CHLOROPLASTIC-RELATED"/>
    <property type="match status" value="1"/>
</dbReference>
<reference evidence="3 4" key="1">
    <citation type="journal article" date="2015" name="Genome Announc.">
        <title>Expanding the biotechnology potential of lactobacilli through comparative genomics of 213 strains and associated genera.</title>
        <authorList>
            <person name="Sun Z."/>
            <person name="Harris H.M."/>
            <person name="McCann A."/>
            <person name="Guo C."/>
            <person name="Argimon S."/>
            <person name="Zhang W."/>
            <person name="Yang X."/>
            <person name="Jeffery I.B."/>
            <person name="Cooney J.C."/>
            <person name="Kagawa T.F."/>
            <person name="Liu W."/>
            <person name="Song Y."/>
            <person name="Salvetti E."/>
            <person name="Wrobel A."/>
            <person name="Rasinkangas P."/>
            <person name="Parkhill J."/>
            <person name="Rea M.C."/>
            <person name="O'Sullivan O."/>
            <person name="Ritari J."/>
            <person name="Douillard F.P."/>
            <person name="Paul Ross R."/>
            <person name="Yang R."/>
            <person name="Briner A.E."/>
            <person name="Felis G.E."/>
            <person name="de Vos W.M."/>
            <person name="Barrangou R."/>
            <person name="Klaenhammer T.R."/>
            <person name="Caufield P.W."/>
            <person name="Cui Y."/>
            <person name="Zhang H."/>
            <person name="O'Toole P.W."/>
        </authorList>
    </citation>
    <scope>NUCLEOTIDE SEQUENCE [LARGE SCALE GENOMIC DNA]</scope>
    <source>
        <strain evidence="3 4">DSM 13145</strain>
    </source>
</reference>
<evidence type="ECO:0000256" key="1">
    <source>
        <dbReference type="ARBA" id="ARBA00010894"/>
    </source>
</evidence>
<dbReference type="GO" id="GO:0051301">
    <property type="term" value="P:cell division"/>
    <property type="evidence" value="ECO:0007669"/>
    <property type="project" value="UniProtKB-KW"/>
</dbReference>
<evidence type="ECO:0000256" key="2">
    <source>
        <dbReference type="SAM" id="Phobius"/>
    </source>
</evidence>